<protein>
    <submittedName>
        <fullName evidence="2">Uncharacterized protein</fullName>
    </submittedName>
</protein>
<dbReference type="EMBL" id="CAAALY010244454">
    <property type="protein sequence ID" value="VEL32650.1"/>
    <property type="molecule type" value="Genomic_DNA"/>
</dbReference>
<feature type="compositionally biased region" description="Low complexity" evidence="1">
    <location>
        <begin position="246"/>
        <end position="262"/>
    </location>
</feature>
<feature type="region of interest" description="Disordered" evidence="1">
    <location>
        <begin position="242"/>
        <end position="270"/>
    </location>
</feature>
<comment type="caution">
    <text evidence="2">The sequence shown here is derived from an EMBL/GenBank/DDBJ whole genome shotgun (WGS) entry which is preliminary data.</text>
</comment>
<keyword evidence="3" id="KW-1185">Reference proteome</keyword>
<name>A0A3S5CMB4_9PLAT</name>
<evidence type="ECO:0000313" key="2">
    <source>
        <dbReference type="EMBL" id="VEL32650.1"/>
    </source>
</evidence>
<dbReference type="Proteomes" id="UP000784294">
    <property type="component" value="Unassembled WGS sequence"/>
</dbReference>
<evidence type="ECO:0000313" key="3">
    <source>
        <dbReference type="Proteomes" id="UP000784294"/>
    </source>
</evidence>
<feature type="region of interest" description="Disordered" evidence="1">
    <location>
        <begin position="1"/>
        <end position="26"/>
    </location>
</feature>
<dbReference type="AlphaFoldDB" id="A0A3S5CMB4"/>
<accession>A0A3S5CMB4</accession>
<organism evidence="2 3">
    <name type="scientific">Protopolystoma xenopodis</name>
    <dbReference type="NCBI Taxonomy" id="117903"/>
    <lineage>
        <taxon>Eukaryota</taxon>
        <taxon>Metazoa</taxon>
        <taxon>Spiralia</taxon>
        <taxon>Lophotrochozoa</taxon>
        <taxon>Platyhelminthes</taxon>
        <taxon>Monogenea</taxon>
        <taxon>Polyopisthocotylea</taxon>
        <taxon>Polystomatidea</taxon>
        <taxon>Polystomatidae</taxon>
        <taxon>Protopolystoma</taxon>
    </lineage>
</organism>
<gene>
    <name evidence="2" type="ORF">PXEA_LOCUS26090</name>
</gene>
<evidence type="ECO:0000256" key="1">
    <source>
        <dbReference type="SAM" id="MobiDB-lite"/>
    </source>
</evidence>
<sequence>MGMPDPYPGQLSNQPLQAGLGLFDSTGPGEEEAVNFTDMVAIGESNLVCGASGVVPLVSTASGYTSASGTCNATVTCVNTPGNQSRRSTPITGSSSSLQMLKTDDVVGADDEIGLVGEKPNDALRQMPPTREDLADGTMLGLAVQTSSDCGLSHLAAEYRQPSGGLGSVYYSGVPGMLAGPNASVSAPSGWLTVGLGQEGMGQAMTQAMLMLPPHQVIPGQLQTPGILDGAVGCQLSGEEADRHYSSGGCNNGHGTNHTSGNILGPGTASMELQTSTPIAGLSMSPMLSAGHSSVPLSSQTGLYPAPGQLTGITHFVTSQPPITSSHLVSSTGSRSRLVRLSNGTATATGQSTAPLALVQTYPGSLIPTRQQPVFAETANFPQVVYPDGLAGQAVFDQLISTGERAEPNFETLDSNDRIVYLSDIGHCEPVAPGGSGGHGYPASASDLVIMQSNSSPPPPSSLQSSIGLLSSRSVGLSLPQSALQLTCPMFGQPFFTTIRGLPTSATTGGRYPTGLTSTTHMGNLQSSGPVPTSDTCLRTKICKHECSNCHTSKAVFGNAHVG</sequence>
<reference evidence="2" key="1">
    <citation type="submission" date="2018-11" db="EMBL/GenBank/DDBJ databases">
        <authorList>
            <consortium name="Pathogen Informatics"/>
        </authorList>
    </citation>
    <scope>NUCLEOTIDE SEQUENCE</scope>
</reference>
<proteinExistence type="predicted"/>